<organism evidence="2 3">
    <name type="scientific">Prunus dulcis</name>
    <name type="common">Almond</name>
    <name type="synonym">Amygdalus dulcis</name>
    <dbReference type="NCBI Taxonomy" id="3755"/>
    <lineage>
        <taxon>Eukaryota</taxon>
        <taxon>Viridiplantae</taxon>
        <taxon>Streptophyta</taxon>
        <taxon>Embryophyta</taxon>
        <taxon>Tracheophyta</taxon>
        <taxon>Spermatophyta</taxon>
        <taxon>Magnoliopsida</taxon>
        <taxon>eudicotyledons</taxon>
        <taxon>Gunneridae</taxon>
        <taxon>Pentapetalae</taxon>
        <taxon>rosids</taxon>
        <taxon>fabids</taxon>
        <taxon>Rosales</taxon>
        <taxon>Rosaceae</taxon>
        <taxon>Amygdaloideae</taxon>
        <taxon>Amygdaleae</taxon>
        <taxon>Prunus</taxon>
    </lineage>
</organism>
<gene>
    <name evidence="2" type="ORF">L3X38_013048</name>
</gene>
<proteinExistence type="predicted"/>
<comment type="caution">
    <text evidence="2">The sequence shown here is derived from an EMBL/GenBank/DDBJ whole genome shotgun (WGS) entry which is preliminary data.</text>
</comment>
<feature type="compositionally biased region" description="Pro residues" evidence="1">
    <location>
        <begin position="27"/>
        <end position="41"/>
    </location>
</feature>
<dbReference type="EMBL" id="JAJFAZ020000002">
    <property type="protein sequence ID" value="KAI5345171.1"/>
    <property type="molecule type" value="Genomic_DNA"/>
</dbReference>
<reference evidence="2 3" key="1">
    <citation type="journal article" date="2022" name="G3 (Bethesda)">
        <title>Whole-genome sequence and methylome profiling of the almond [Prunus dulcis (Mill.) D.A. Webb] cultivar 'Nonpareil'.</title>
        <authorList>
            <person name="D'Amico-Willman K.M."/>
            <person name="Ouma W.Z."/>
            <person name="Meulia T."/>
            <person name="Sideli G.M."/>
            <person name="Gradziel T.M."/>
            <person name="Fresnedo-Ramirez J."/>
        </authorList>
    </citation>
    <scope>NUCLEOTIDE SEQUENCE [LARGE SCALE GENOMIC DNA]</scope>
    <source>
        <strain evidence="2">Clone GOH B32 T37-40</strain>
    </source>
</reference>
<dbReference type="Proteomes" id="UP001054821">
    <property type="component" value="Chromosome 2"/>
</dbReference>
<dbReference type="AlphaFoldDB" id="A0AAD4ZGY8"/>
<evidence type="ECO:0000256" key="1">
    <source>
        <dbReference type="SAM" id="MobiDB-lite"/>
    </source>
</evidence>
<keyword evidence="3" id="KW-1185">Reference proteome</keyword>
<name>A0AAD4ZGY8_PRUDU</name>
<sequence length="165" mass="17552">MGCDWKGKLLCGFLYFTKPRKPYPCPYPHPHPQPHPHPSSPTPISSSPTPVPSFPYLNCSTQLAQLLGPNTTEAATFICSHFAVIYSKISDSAYAVDSYSQCSSASPCSAQAPSAMISNLGARMVSDLGAGMVSDMECDGLGNGESGLLAGSGCEVVWVVCRRRF</sequence>
<evidence type="ECO:0000313" key="2">
    <source>
        <dbReference type="EMBL" id="KAI5345171.1"/>
    </source>
</evidence>
<feature type="region of interest" description="Disordered" evidence="1">
    <location>
        <begin position="27"/>
        <end position="49"/>
    </location>
</feature>
<protein>
    <submittedName>
        <fullName evidence="2">Uncharacterized protein</fullName>
    </submittedName>
</protein>
<evidence type="ECO:0000313" key="3">
    <source>
        <dbReference type="Proteomes" id="UP001054821"/>
    </source>
</evidence>
<accession>A0AAD4ZGY8</accession>